<dbReference type="AlphaFoldDB" id="A0A9W5Y3K3"/>
<evidence type="ECO:0000256" key="2">
    <source>
        <dbReference type="RuleBase" id="RU003750"/>
    </source>
</evidence>
<dbReference type="Proteomes" id="UP001057868">
    <property type="component" value="Unassembled WGS sequence"/>
</dbReference>
<dbReference type="GO" id="GO:0016020">
    <property type="term" value="C:membrane"/>
    <property type="evidence" value="ECO:0007669"/>
    <property type="project" value="InterPro"/>
</dbReference>
<accession>A0A9W5Y3K3</accession>
<evidence type="ECO:0000313" key="5">
    <source>
        <dbReference type="Proteomes" id="UP001057868"/>
    </source>
</evidence>
<evidence type="ECO:0000313" key="4">
    <source>
        <dbReference type="EMBL" id="GKU25895.1"/>
    </source>
</evidence>
<proteinExistence type="inferred from homology"/>
<name>A0A9W5Y3K3_9CLOT</name>
<dbReference type="RefSeq" id="WP_261852835.1">
    <property type="nucleotide sequence ID" value="NZ_BQXY01000004.1"/>
</dbReference>
<dbReference type="GO" id="GO:0008654">
    <property type="term" value="P:phospholipid biosynthetic process"/>
    <property type="evidence" value="ECO:0007669"/>
    <property type="project" value="InterPro"/>
</dbReference>
<feature type="transmembrane region" description="Helical" evidence="3">
    <location>
        <begin position="12"/>
        <end position="31"/>
    </location>
</feature>
<dbReference type="InterPro" id="IPR048254">
    <property type="entry name" value="CDP_ALCOHOL_P_TRANSF_CS"/>
</dbReference>
<evidence type="ECO:0000256" key="3">
    <source>
        <dbReference type="SAM" id="Phobius"/>
    </source>
</evidence>
<protein>
    <submittedName>
        <fullName evidence="4">CDP-alcohol phosphatidyltransferase</fullName>
    </submittedName>
</protein>
<dbReference type="GO" id="GO:0016780">
    <property type="term" value="F:phosphotransferase activity, for other substituted phosphate groups"/>
    <property type="evidence" value="ECO:0007669"/>
    <property type="project" value="InterPro"/>
</dbReference>
<keyword evidence="3" id="KW-1133">Transmembrane helix</keyword>
<dbReference type="InterPro" id="IPR043130">
    <property type="entry name" value="CDP-OH_PTrfase_TM_dom"/>
</dbReference>
<keyword evidence="1 2" id="KW-0808">Transferase</keyword>
<comment type="caution">
    <text evidence="4">The sequence shown here is derived from an EMBL/GenBank/DDBJ whole genome shotgun (WGS) entry which is preliminary data.</text>
</comment>
<dbReference type="PROSITE" id="PS00379">
    <property type="entry name" value="CDP_ALCOHOL_P_TRANSF"/>
    <property type="match status" value="1"/>
</dbReference>
<evidence type="ECO:0000256" key="1">
    <source>
        <dbReference type="ARBA" id="ARBA00022679"/>
    </source>
</evidence>
<keyword evidence="5" id="KW-1185">Reference proteome</keyword>
<feature type="transmembrane region" description="Helical" evidence="3">
    <location>
        <begin position="37"/>
        <end position="54"/>
    </location>
</feature>
<dbReference type="Pfam" id="PF01066">
    <property type="entry name" value="CDP-OH_P_transf"/>
    <property type="match status" value="1"/>
</dbReference>
<dbReference type="InterPro" id="IPR000462">
    <property type="entry name" value="CDP-OH_P_trans"/>
</dbReference>
<reference evidence="4" key="1">
    <citation type="journal article" date="2023" name="Int. J. Syst. Evol. Microbiol.">
        <title>&lt;i&gt;Clostridium folliculivorans&lt;/i&gt; sp. nov., isolated from soil samples of an organic paddy in Japan.</title>
        <authorList>
            <person name="Tazawa J."/>
            <person name="Kobayashi H."/>
            <person name="Tanizawa Y."/>
            <person name="Uchino A."/>
            <person name="Tanaka F."/>
            <person name="Urashima Y."/>
            <person name="Miura S."/>
            <person name="Sakamoto M."/>
            <person name="Ohkuma M."/>
            <person name="Tohno M."/>
        </authorList>
    </citation>
    <scope>NUCLEOTIDE SEQUENCE</scope>
    <source>
        <strain evidence="4">D1-1</strain>
    </source>
</reference>
<dbReference type="Gene3D" id="1.20.120.1760">
    <property type="match status" value="1"/>
</dbReference>
<feature type="transmembrane region" description="Helical" evidence="3">
    <location>
        <begin position="159"/>
        <end position="178"/>
    </location>
</feature>
<keyword evidence="3" id="KW-0472">Membrane</keyword>
<feature type="transmembrane region" description="Helical" evidence="3">
    <location>
        <begin position="136"/>
        <end position="153"/>
    </location>
</feature>
<feature type="transmembrane region" description="Helical" evidence="3">
    <location>
        <begin position="74"/>
        <end position="90"/>
    </location>
</feature>
<keyword evidence="3" id="KW-0812">Transmembrane</keyword>
<sequence>MDRVLRSIPNGMTIARIIMTFLFDFLIFKQFLYGQDYNTALISLFIMICVSDFFDGKIARRLGVATVLGAKLDVLADLLYIVSSYAALISTHVLPLWYLVFVCIKFLEFVATSNFIKLYKTSSEHPFIFDRVGRTVSAIFFLIPGIVCFLSLFNGSNTIHIVSVLLYSTFLAGLYSSYERIKSCFIMASLKYDKARR</sequence>
<organism evidence="4 5">
    <name type="scientific">Clostridium folliculivorans</name>
    <dbReference type="NCBI Taxonomy" id="2886038"/>
    <lineage>
        <taxon>Bacteria</taxon>
        <taxon>Bacillati</taxon>
        <taxon>Bacillota</taxon>
        <taxon>Clostridia</taxon>
        <taxon>Eubacteriales</taxon>
        <taxon>Clostridiaceae</taxon>
        <taxon>Clostridium</taxon>
    </lineage>
</organism>
<feature type="transmembrane region" description="Helical" evidence="3">
    <location>
        <begin position="96"/>
        <end position="116"/>
    </location>
</feature>
<comment type="similarity">
    <text evidence="2">Belongs to the CDP-alcohol phosphatidyltransferase class-I family.</text>
</comment>
<gene>
    <name evidence="4" type="ORF">CFOLD11_27220</name>
</gene>
<dbReference type="EMBL" id="BQXY01000004">
    <property type="protein sequence ID" value="GKU25895.1"/>
    <property type="molecule type" value="Genomic_DNA"/>
</dbReference>